<dbReference type="Pfam" id="PF00589">
    <property type="entry name" value="Phage_integrase"/>
    <property type="match status" value="1"/>
</dbReference>
<dbReference type="GO" id="GO:0004888">
    <property type="term" value="F:transmembrane signaling receptor activity"/>
    <property type="evidence" value="ECO:0007669"/>
    <property type="project" value="InterPro"/>
</dbReference>
<dbReference type="InterPro" id="IPR010998">
    <property type="entry name" value="Integrase_recombinase_N"/>
</dbReference>
<dbReference type="CDD" id="cd01189">
    <property type="entry name" value="INT_ICEBs1_C_like"/>
    <property type="match status" value="1"/>
</dbReference>
<sequence length="1291" mass="141660">MPRRGENIYKRKDGRWEGRILKPGGKYKYVYAKTYKEVKEKRKNYQEHIKPRETSIPGPIKSAAGLFENWLKSGISDQVKLSTYENYYYCMQKYVIPFFRRTGNDRITKPSVAQFVKSIKDNISLSESYKRKILSIFKTALREILKNSAEYSSILETVKLPKIENAAVHIFSIKEQRLVENAVLHSEDRRALGILLCFYTGIRLGELCALKWGDMDFEAGTMSIMRTVSRIKNIQQCENKTALLVGTPKSQKSVRKIPLPGFLLKLSDELKMYAKNENCYVLSGANTPIDPRTYQKLYKRILANAGVKNRKFHTIRHTFATRALELGVWNDLKHATNEVYGRMTNIRNTLIKVSKGDLSDAEPYKKVGRRSENDEIVPGFIRMHDAIQKLLDDANMLAGSAVAGKLDTRADATRHDGEYRNVIEGFNNTLDAVVGPLNVAAEYIDRISKGDIPPKITDSYCGDFNEIKNNVNGCIDAVNGLLKEVESLILAVEEGRLDARGDTAAYTGDWGKLVDGMNGLIDAVAGPVGELMGVSSRLAVNDFSQRMVSEYTGTWNDLKNSTNAVHGQMARIQEILANISRGSLVDLDGLKKVGQRSENDHLIPAFIKAMEAIHNLVTDADMLAKTAMEGKLDARADVSRHEGEYRQVIEGFNNTLDAVIGPLNVAAEYIDRISKGDIPPRITDSYNGDFNEIKNNVNGCIDAVNGLLKEVNGLILAVREGRLDASGNAAAFTGDWGKLVVGMNGLMEAVAEPVEELIAVLGRMSVNDLSMKMEKNYAGNWDELKQAINGVHARLTNIYRTVNKVAKGDLTDYEFYSKVGRRSEKDDLVPGFIRMHEAIQKLLDDANMLAGSAVEGKLGTRADAGRHEGEYRKIIEGVNNMLDAVIHPINEAADCLKEMAEGNLSVRVTGSYQGDHAIIKDALNNTLEALNNIIEKEAVRCLQEVAKGNLDVAVTGNYKGDYGIMKDALNKTIEDLNETLSQVAIAIEQVNTGAQQVSDSSQSLSQGAAESASTMAQITSSMQQMNSQTRQNAENATQANQLATQARANAERGNEQMANMVRAMSDINESATNISKIIKAIDEIAFQTNLLALNAAVEAARAGKHGKGFTVVAEEVRNLAQRSAKAAKETAEMIEGSIKKTEVGARIAEETSNALEEIVVEVSKVTDFISEIASASKEQALGIGQINEGLGQVDQVTQQNSASSEELAAASEEMSSQSEMVRQMLSKFKLRKQGGGAAFAAGPVSGGKPYLAHRQSRGTQRSRLEVVASSSGGGLNPEDIISLDDVDYGKF</sequence>
<dbReference type="InterPro" id="IPR004089">
    <property type="entry name" value="MCPsignal_dom"/>
</dbReference>
<dbReference type="GO" id="GO:0005886">
    <property type="term" value="C:plasma membrane"/>
    <property type="evidence" value="ECO:0007669"/>
    <property type="project" value="TreeGrafter"/>
</dbReference>
<name>A0A4Y7RU57_9FIRM</name>
<evidence type="ECO:0000256" key="1">
    <source>
        <dbReference type="ARBA" id="ARBA00022500"/>
    </source>
</evidence>
<dbReference type="CDD" id="cd11386">
    <property type="entry name" value="MCP_signal"/>
    <property type="match status" value="1"/>
</dbReference>
<dbReference type="Pfam" id="PF00015">
    <property type="entry name" value="MCPsignal"/>
    <property type="match status" value="1"/>
</dbReference>
<evidence type="ECO:0000313" key="9">
    <source>
        <dbReference type="EMBL" id="TEB12269.1"/>
    </source>
</evidence>
<dbReference type="InterPro" id="IPR011010">
    <property type="entry name" value="DNA_brk_join_enz"/>
</dbReference>
<dbReference type="InterPro" id="IPR002104">
    <property type="entry name" value="Integrase_catalytic"/>
</dbReference>
<evidence type="ECO:0000313" key="10">
    <source>
        <dbReference type="Proteomes" id="UP000297597"/>
    </source>
</evidence>
<reference evidence="9 10" key="1">
    <citation type="journal article" date="2018" name="Environ. Microbiol.">
        <title>Novel energy conservation strategies and behaviour of Pelotomaculum schinkii driving syntrophic propionate catabolism.</title>
        <authorList>
            <person name="Hidalgo-Ahumada C.A.P."/>
            <person name="Nobu M.K."/>
            <person name="Narihiro T."/>
            <person name="Tamaki H."/>
            <person name="Liu W.T."/>
            <person name="Kamagata Y."/>
            <person name="Stams A.J.M."/>
            <person name="Imachi H."/>
            <person name="Sousa D.Z."/>
        </authorList>
    </citation>
    <scope>NUCLEOTIDE SEQUENCE [LARGE SCALE GENOMIC DNA]</scope>
    <source>
        <strain evidence="9 10">MGP</strain>
    </source>
</reference>
<proteinExistence type="inferred from homology"/>
<dbReference type="Gene3D" id="1.10.150.130">
    <property type="match status" value="1"/>
</dbReference>
<evidence type="ECO:0000256" key="5">
    <source>
        <dbReference type="PROSITE-ProRule" id="PRU00284"/>
    </source>
</evidence>
<gene>
    <name evidence="9" type="primary">tsr_2</name>
    <name evidence="9" type="ORF">Pmgp_01160</name>
</gene>
<evidence type="ECO:0000256" key="3">
    <source>
        <dbReference type="ARBA" id="ARBA00023172"/>
    </source>
</evidence>
<feature type="domain" description="HAMP" evidence="7">
    <location>
        <begin position="936"/>
        <end position="981"/>
    </location>
</feature>
<dbReference type="PROSITE" id="PS50111">
    <property type="entry name" value="CHEMOTAXIS_TRANSDUC_2"/>
    <property type="match status" value="1"/>
</dbReference>
<dbReference type="Gene3D" id="1.10.287.950">
    <property type="entry name" value="Methyl-accepting chemotaxis protein"/>
    <property type="match status" value="1"/>
</dbReference>
<dbReference type="OrthoDB" id="1790929at2"/>
<dbReference type="Pfam" id="PF18947">
    <property type="entry name" value="HAMP_2"/>
    <property type="match status" value="6"/>
</dbReference>
<dbReference type="EMBL" id="QFFZ01000008">
    <property type="protein sequence ID" value="TEB12269.1"/>
    <property type="molecule type" value="Genomic_DNA"/>
</dbReference>
<dbReference type="PANTHER" id="PTHR43531">
    <property type="entry name" value="PROTEIN ICFG"/>
    <property type="match status" value="1"/>
</dbReference>
<keyword evidence="5" id="KW-0807">Transducer</keyword>
<dbReference type="GO" id="GO:0003677">
    <property type="term" value="F:DNA binding"/>
    <property type="evidence" value="ECO:0007669"/>
    <property type="project" value="UniProtKB-KW"/>
</dbReference>
<dbReference type="SMART" id="SM00304">
    <property type="entry name" value="HAMP"/>
    <property type="match status" value="5"/>
</dbReference>
<evidence type="ECO:0000259" key="8">
    <source>
        <dbReference type="PROSITE" id="PS51898"/>
    </source>
</evidence>
<dbReference type="GO" id="GO:0015074">
    <property type="term" value="P:DNA integration"/>
    <property type="evidence" value="ECO:0007669"/>
    <property type="project" value="InterPro"/>
</dbReference>
<dbReference type="GO" id="GO:0007165">
    <property type="term" value="P:signal transduction"/>
    <property type="evidence" value="ECO:0007669"/>
    <property type="project" value="UniProtKB-KW"/>
</dbReference>
<dbReference type="InterPro" id="IPR013762">
    <property type="entry name" value="Integrase-like_cat_sf"/>
</dbReference>
<comment type="caution">
    <text evidence="9">The sequence shown here is derived from an EMBL/GenBank/DDBJ whole genome shotgun (WGS) entry which is preliminary data.</text>
</comment>
<dbReference type="SMART" id="SM00283">
    <property type="entry name" value="MA"/>
    <property type="match status" value="1"/>
</dbReference>
<dbReference type="SUPFAM" id="SSF56349">
    <property type="entry name" value="DNA breaking-rejoining enzymes"/>
    <property type="match status" value="1"/>
</dbReference>
<comment type="similarity">
    <text evidence="4">Belongs to the methyl-accepting chemotaxis (MCP) protein family.</text>
</comment>
<dbReference type="GO" id="GO:0006935">
    <property type="term" value="P:chemotaxis"/>
    <property type="evidence" value="ECO:0007669"/>
    <property type="project" value="UniProtKB-KW"/>
</dbReference>
<accession>A0A4Y7RU57</accession>
<dbReference type="Gene3D" id="1.20.120.1530">
    <property type="match status" value="3"/>
</dbReference>
<dbReference type="InterPro" id="IPR051310">
    <property type="entry name" value="MCP_chemotaxis"/>
</dbReference>
<feature type="domain" description="HAMP" evidence="7">
    <location>
        <begin position="883"/>
        <end position="935"/>
    </location>
</feature>
<evidence type="ECO:0000256" key="4">
    <source>
        <dbReference type="ARBA" id="ARBA00029447"/>
    </source>
</evidence>
<feature type="domain" description="Methyl-accepting transducer" evidence="6">
    <location>
        <begin position="986"/>
        <end position="1215"/>
    </location>
</feature>
<feature type="domain" description="HAMP" evidence="7">
    <location>
        <begin position="657"/>
        <end position="709"/>
    </location>
</feature>
<dbReference type="PANTHER" id="PTHR43531:SF11">
    <property type="entry name" value="METHYL-ACCEPTING CHEMOTAXIS PROTEIN 3"/>
    <property type="match status" value="1"/>
</dbReference>
<organism evidence="9 10">
    <name type="scientific">Pelotomaculum propionicicum</name>
    <dbReference type="NCBI Taxonomy" id="258475"/>
    <lineage>
        <taxon>Bacteria</taxon>
        <taxon>Bacillati</taxon>
        <taxon>Bacillota</taxon>
        <taxon>Clostridia</taxon>
        <taxon>Eubacteriales</taxon>
        <taxon>Desulfotomaculaceae</taxon>
        <taxon>Pelotomaculum</taxon>
    </lineage>
</organism>
<evidence type="ECO:0000259" key="6">
    <source>
        <dbReference type="PROSITE" id="PS50111"/>
    </source>
</evidence>
<evidence type="ECO:0000259" key="7">
    <source>
        <dbReference type="PROSITE" id="PS50885"/>
    </source>
</evidence>
<feature type="domain" description="Tyr recombinase" evidence="8">
    <location>
        <begin position="166"/>
        <end position="378"/>
    </location>
</feature>
<dbReference type="InterPro" id="IPR004090">
    <property type="entry name" value="Chemotax_Me-accpt_rcpt"/>
</dbReference>
<keyword evidence="1" id="KW-0145">Chemotaxis</keyword>
<keyword evidence="2" id="KW-0238">DNA-binding</keyword>
<dbReference type="GO" id="GO:0006310">
    <property type="term" value="P:DNA recombination"/>
    <property type="evidence" value="ECO:0007669"/>
    <property type="project" value="UniProtKB-KW"/>
</dbReference>
<keyword evidence="10" id="KW-1185">Reference proteome</keyword>
<dbReference type="Proteomes" id="UP000297597">
    <property type="component" value="Unassembled WGS sequence"/>
</dbReference>
<dbReference type="FunFam" id="1.10.287.950:FF:000001">
    <property type="entry name" value="Methyl-accepting chemotaxis sensory transducer"/>
    <property type="match status" value="1"/>
</dbReference>
<dbReference type="SUPFAM" id="SSF58104">
    <property type="entry name" value="Methyl-accepting chemotaxis protein (MCP) signaling domain"/>
    <property type="match status" value="1"/>
</dbReference>
<dbReference type="PRINTS" id="PR00260">
    <property type="entry name" value="CHEMTRNSDUCR"/>
</dbReference>
<dbReference type="Gene3D" id="1.10.443.10">
    <property type="entry name" value="Intergrase catalytic core"/>
    <property type="match status" value="1"/>
</dbReference>
<dbReference type="RefSeq" id="WP_134213032.1">
    <property type="nucleotide sequence ID" value="NZ_QFFZ01000008.1"/>
</dbReference>
<protein>
    <submittedName>
        <fullName evidence="9">Methyl-accepting chemotaxis protein I</fullName>
    </submittedName>
</protein>
<dbReference type="PROSITE" id="PS51898">
    <property type="entry name" value="TYR_RECOMBINASE"/>
    <property type="match status" value="1"/>
</dbReference>
<dbReference type="PROSITE" id="PS50885">
    <property type="entry name" value="HAMP"/>
    <property type="match status" value="3"/>
</dbReference>
<dbReference type="InterPro" id="IPR003660">
    <property type="entry name" value="HAMP_dom"/>
</dbReference>
<keyword evidence="3" id="KW-0233">DNA recombination</keyword>
<evidence type="ECO:0000256" key="2">
    <source>
        <dbReference type="ARBA" id="ARBA00023125"/>
    </source>
</evidence>